<evidence type="ECO:0000313" key="2">
    <source>
        <dbReference type="Proteomes" id="UP000068447"/>
    </source>
</evidence>
<dbReference type="Proteomes" id="UP000068447">
    <property type="component" value="Chromosome"/>
</dbReference>
<reference evidence="1 2" key="1">
    <citation type="submission" date="2015-12" db="EMBL/GenBank/DDBJ databases">
        <title>Complete genome of Lacimicrobium alkaliphilum KCTC 32984.</title>
        <authorList>
            <person name="Kim S.-G."/>
            <person name="Lee Y.-J."/>
        </authorList>
    </citation>
    <scope>NUCLEOTIDE SEQUENCE [LARGE SCALE GENOMIC DNA]</scope>
    <source>
        <strain evidence="1 2">YelD216</strain>
    </source>
</reference>
<name>A0A0U3AER6_9ALTE</name>
<accession>A0A0U3AER6</accession>
<dbReference type="RefSeq" id="WP_062482112.1">
    <property type="nucleotide sequence ID" value="NZ_CP013650.1"/>
</dbReference>
<evidence type="ECO:0008006" key="3">
    <source>
        <dbReference type="Google" id="ProtNLM"/>
    </source>
</evidence>
<organism evidence="1 2">
    <name type="scientific">Lacimicrobium alkaliphilum</name>
    <dbReference type="NCBI Taxonomy" id="1526571"/>
    <lineage>
        <taxon>Bacteria</taxon>
        <taxon>Pseudomonadati</taxon>
        <taxon>Pseudomonadota</taxon>
        <taxon>Gammaproteobacteria</taxon>
        <taxon>Alteromonadales</taxon>
        <taxon>Alteromonadaceae</taxon>
        <taxon>Lacimicrobium</taxon>
    </lineage>
</organism>
<proteinExistence type="predicted"/>
<dbReference type="OrthoDB" id="5768127at2"/>
<dbReference type="EMBL" id="CP013650">
    <property type="protein sequence ID" value="ALS99550.1"/>
    <property type="molecule type" value="Genomic_DNA"/>
</dbReference>
<protein>
    <recommendedName>
        <fullName evidence="3">STAS/SEC14 domain-containing protein</fullName>
    </recommendedName>
</protein>
<dbReference type="STRING" id="1526571.AT746_15665"/>
<gene>
    <name evidence="1" type="ORF">AT746_15665</name>
</gene>
<sequence>MNRETLYQLHVSGNVLCVQLRHIWSKQVVRKVFADVKVAVSGIQHQPWAAYVDMRDWIMPTMEALEDFQLIYDWCAANNQTHEATVCKFAMQERIVRESSSYDPEFHFYTQQPEQAEAWLKQQGFDFTLPDF</sequence>
<dbReference type="AlphaFoldDB" id="A0A0U3AER6"/>
<keyword evidence="2" id="KW-1185">Reference proteome</keyword>
<evidence type="ECO:0000313" key="1">
    <source>
        <dbReference type="EMBL" id="ALS99550.1"/>
    </source>
</evidence>
<dbReference type="KEGG" id="lal:AT746_15665"/>